<dbReference type="Gene3D" id="1.10.10.10">
    <property type="entry name" value="Winged helix-like DNA-binding domain superfamily/Winged helix DNA-binding domain"/>
    <property type="match status" value="1"/>
</dbReference>
<name>A0A238J9R8_9RHOB</name>
<dbReference type="InterPro" id="IPR036390">
    <property type="entry name" value="WH_DNA-bd_sf"/>
</dbReference>
<dbReference type="AlphaFoldDB" id="A0A238J9R8"/>
<keyword evidence="1" id="KW-0805">Transcription regulation</keyword>
<dbReference type="SUPFAM" id="SSF46785">
    <property type="entry name" value="Winged helix' DNA-binding domain"/>
    <property type="match status" value="1"/>
</dbReference>
<dbReference type="Proteomes" id="UP000225972">
    <property type="component" value="Unassembled WGS sequence"/>
</dbReference>
<accession>A0A238J9R8</accession>
<organism evidence="4 5">
    <name type="scientific">Pelagimonas phthalicica</name>
    <dbReference type="NCBI Taxonomy" id="1037362"/>
    <lineage>
        <taxon>Bacteria</taxon>
        <taxon>Pseudomonadati</taxon>
        <taxon>Pseudomonadota</taxon>
        <taxon>Alphaproteobacteria</taxon>
        <taxon>Rhodobacterales</taxon>
        <taxon>Roseobacteraceae</taxon>
        <taxon>Pelagimonas</taxon>
    </lineage>
</organism>
<dbReference type="Pfam" id="PF13280">
    <property type="entry name" value="WYL"/>
    <property type="match status" value="1"/>
</dbReference>
<dbReference type="PROSITE" id="PS51000">
    <property type="entry name" value="HTH_DEOR_2"/>
    <property type="match status" value="1"/>
</dbReference>
<evidence type="ECO:0000256" key="1">
    <source>
        <dbReference type="ARBA" id="ARBA00023015"/>
    </source>
</evidence>
<dbReference type="PANTHER" id="PTHR34580">
    <property type="match status" value="1"/>
</dbReference>
<reference evidence="5" key="1">
    <citation type="submission" date="2017-05" db="EMBL/GenBank/DDBJ databases">
        <authorList>
            <person name="Rodrigo-Torres L."/>
            <person name="Arahal R. D."/>
            <person name="Lucena T."/>
        </authorList>
    </citation>
    <scope>NUCLEOTIDE SEQUENCE [LARGE SCALE GENOMIC DNA]</scope>
    <source>
        <strain evidence="5">CECT 8649</strain>
    </source>
</reference>
<protein>
    <submittedName>
        <fullName evidence="4">Bifunctional biotin--[acetyl-CoA-carboxylase] synthetase/biotin operon repressor</fullName>
    </submittedName>
</protein>
<dbReference type="GO" id="GO:0003700">
    <property type="term" value="F:DNA-binding transcription factor activity"/>
    <property type="evidence" value="ECO:0007669"/>
    <property type="project" value="InterPro"/>
</dbReference>
<proteinExistence type="predicted"/>
<dbReference type="InterPro" id="IPR036388">
    <property type="entry name" value="WH-like_DNA-bd_sf"/>
</dbReference>
<dbReference type="InterPro" id="IPR051534">
    <property type="entry name" value="CBASS_pafABC_assoc_protein"/>
</dbReference>
<evidence type="ECO:0000256" key="2">
    <source>
        <dbReference type="ARBA" id="ARBA00023163"/>
    </source>
</evidence>
<dbReference type="RefSeq" id="WP_099242702.1">
    <property type="nucleotide sequence ID" value="NZ_FXXP01000001.1"/>
</dbReference>
<keyword evidence="2" id="KW-0804">Transcription</keyword>
<feature type="domain" description="HTH deoR-type" evidence="3">
    <location>
        <begin position="3"/>
        <end position="58"/>
    </location>
</feature>
<dbReference type="InterPro" id="IPR001034">
    <property type="entry name" value="DeoR_HTH"/>
</dbReference>
<gene>
    <name evidence="4" type="ORF">TRP8649_00777</name>
</gene>
<evidence type="ECO:0000313" key="4">
    <source>
        <dbReference type="EMBL" id="SMX26692.1"/>
    </source>
</evidence>
<sequence length="234" mass="26676">MRRTDRLFEIIQIIRDGRLHKAQDLAEVLEVSVRTIYRDLDTLTASGIPIEGERGVGYILRAPIFLPPVTLTQVELEALHLGAALVQRSADPELQQAARNLVAKVDQVMPEARKPPDEGWGMAIFGSDDIQASFAFMPLIRSAIREKQVLTLDYARADGQTSRRHIRPLQMEYWGAVWTCTAWCESRNDFRVFRIDRMCGVLKADRMFQDEPGKTLRDYVLREGYADEQEKGAI</sequence>
<evidence type="ECO:0000259" key="3">
    <source>
        <dbReference type="PROSITE" id="PS51000"/>
    </source>
</evidence>
<dbReference type="InterPro" id="IPR013196">
    <property type="entry name" value="HTH_11"/>
</dbReference>
<dbReference type="PROSITE" id="PS52050">
    <property type="entry name" value="WYL"/>
    <property type="match status" value="1"/>
</dbReference>
<dbReference type="Pfam" id="PF08279">
    <property type="entry name" value="HTH_11"/>
    <property type="match status" value="1"/>
</dbReference>
<evidence type="ECO:0000313" key="5">
    <source>
        <dbReference type="Proteomes" id="UP000225972"/>
    </source>
</evidence>
<keyword evidence="5" id="KW-1185">Reference proteome</keyword>
<dbReference type="EMBL" id="FXXP01000001">
    <property type="protein sequence ID" value="SMX26692.1"/>
    <property type="molecule type" value="Genomic_DNA"/>
</dbReference>
<dbReference type="OrthoDB" id="7173212at2"/>
<dbReference type="InterPro" id="IPR026881">
    <property type="entry name" value="WYL_dom"/>
</dbReference>
<dbReference type="PANTHER" id="PTHR34580:SF3">
    <property type="entry name" value="PROTEIN PAFB"/>
    <property type="match status" value="1"/>
</dbReference>